<dbReference type="Pfam" id="PF09174">
    <property type="entry name" value="Maf1"/>
    <property type="match status" value="1"/>
</dbReference>
<dbReference type="GO" id="GO:0016480">
    <property type="term" value="P:negative regulation of transcription by RNA polymerase III"/>
    <property type="evidence" value="ECO:0007669"/>
    <property type="project" value="InterPro"/>
</dbReference>
<name>A0A0G4HFY6_9ALVE</name>
<proteinExistence type="predicted"/>
<evidence type="ECO:0008006" key="2">
    <source>
        <dbReference type="Google" id="ProtNLM"/>
    </source>
</evidence>
<evidence type="ECO:0000313" key="1">
    <source>
        <dbReference type="EMBL" id="CEM43016.1"/>
    </source>
</evidence>
<dbReference type="PANTHER" id="PTHR22504">
    <property type="entry name" value="REPRESSOR OF RNA POLYMERASE III TRANSCRIPTION MAF1"/>
    <property type="match status" value="1"/>
</dbReference>
<protein>
    <recommendedName>
        <fullName evidence="2">Repressor of RNA polymerase III transcription</fullName>
    </recommendedName>
</protein>
<dbReference type="GO" id="GO:0005634">
    <property type="term" value="C:nucleus"/>
    <property type="evidence" value="ECO:0007669"/>
    <property type="project" value="TreeGrafter"/>
</dbReference>
<gene>
    <name evidence="1" type="ORF">Cvel_27206</name>
</gene>
<organism evidence="1">
    <name type="scientific">Chromera velia CCMP2878</name>
    <dbReference type="NCBI Taxonomy" id="1169474"/>
    <lineage>
        <taxon>Eukaryota</taxon>
        <taxon>Sar</taxon>
        <taxon>Alveolata</taxon>
        <taxon>Colpodellida</taxon>
        <taxon>Chromeraceae</taxon>
        <taxon>Chromera</taxon>
    </lineage>
</organism>
<dbReference type="AlphaFoldDB" id="A0A0G4HFY6"/>
<accession>A0A0G4HFY6</accession>
<dbReference type="PANTHER" id="PTHR22504:SF0">
    <property type="entry name" value="REPRESSOR OF RNA POLYMERASE III TRANSCRIPTION MAF1 HOMOLOG"/>
    <property type="match status" value="1"/>
</dbReference>
<sequence>MLVTLISTMNQIFPDYDFSSIHAEQFELEKDLQSVFNAISCNFSRHVDRLRPGFTQELWAAIGHCLNLADVEVYSYTHELWDEEGAPMGGECAAGVLWAFDYFFVDRRRRRVLFLNCAVTSNWGGDEVDCDDFDEDTCDHPSSSLFRGRSSHQQDFSFQGSSFQQQGGLPSSSGFRSGGLVAGVPWGLGAGMSIREEDENWEGEGGDMDMDMGGAGEDSFCYA</sequence>
<dbReference type="EMBL" id="CDMZ01002589">
    <property type="protein sequence ID" value="CEM43016.1"/>
    <property type="molecule type" value="Genomic_DNA"/>
</dbReference>
<reference evidence="1" key="1">
    <citation type="submission" date="2014-11" db="EMBL/GenBank/DDBJ databases">
        <authorList>
            <person name="Otto D Thomas"/>
            <person name="Naeem Raeece"/>
        </authorList>
    </citation>
    <scope>NUCLEOTIDE SEQUENCE</scope>
</reference>
<dbReference type="PhylomeDB" id="A0A0G4HFY6"/>
<dbReference type="Gene3D" id="3.40.1000.50">
    <property type="entry name" value="Repressor of RNA polymerase III transcription Maf1"/>
    <property type="match status" value="1"/>
</dbReference>
<dbReference type="VEuPathDB" id="CryptoDB:Cvel_27206"/>
<dbReference type="InterPro" id="IPR038564">
    <property type="entry name" value="Maf1_sf"/>
</dbReference>
<dbReference type="InterPro" id="IPR015257">
    <property type="entry name" value="Maf1"/>
</dbReference>
<dbReference type="GO" id="GO:0000994">
    <property type="term" value="F:RNA polymerase III core binding"/>
    <property type="evidence" value="ECO:0007669"/>
    <property type="project" value="TreeGrafter"/>
</dbReference>